<protein>
    <recommendedName>
        <fullName evidence="3">Flagellin</fullName>
    </recommendedName>
</protein>
<keyword evidence="6" id="KW-0969">Cilium</keyword>
<accession>A0A327Y0M3</accession>
<dbReference type="SUPFAM" id="SSF64518">
    <property type="entry name" value="Phase 1 flagellin"/>
    <property type="match status" value="1"/>
</dbReference>
<comment type="caution">
    <text evidence="6">The sequence shown here is derived from an EMBL/GenBank/DDBJ whole genome shotgun (WGS) entry which is preliminary data.</text>
</comment>
<dbReference type="PRINTS" id="PR00207">
    <property type="entry name" value="FLAGELLIN"/>
</dbReference>
<dbReference type="OrthoDB" id="8328560at2"/>
<dbReference type="GO" id="GO:0005198">
    <property type="term" value="F:structural molecule activity"/>
    <property type="evidence" value="ECO:0007669"/>
    <property type="project" value="UniProtKB-UniRule"/>
</dbReference>
<keyword evidence="3" id="KW-0964">Secreted</keyword>
<sequence length="444" mass="44199">MSSILTNNGAMVALQTLKSINSNLESTQGEISTGKSVSTAKDNAAVWAIAKTMEADVKGFAGISDSLSLGQSTVSVARSAAETVTELLTDIKGKVVAAQEENVDRAKIQTDIDALRDQIGAVVGAAQFNGLNLLSNTDKTAGSGQINVLASLDRSSSGVTASDIQVAKQDLGTGAGSINVAAASYTAAASDELSGAANTGAVALANAATPATTTATVGQTSNSGTTAVAAGTGFTVTISAGGGTFATGFDTTTTAGNQEIAYVARDGDTEADVAKGLVDAFNAYVSGNDIAVATGVSASINATNANQIDISGGDTSEGAGTFSVQFASTAVTDTTIGGRLEALGDVDVTTQAGADAALEAIEGLLQTAVDSAAAFGSVQGRIETQSDFISSLTDSLKSGIGTLVDADMEEASARLQALQVQQQLGVQALSIANQAPQSLLSLFR</sequence>
<evidence type="ECO:0000256" key="3">
    <source>
        <dbReference type="RuleBase" id="RU362073"/>
    </source>
</evidence>
<evidence type="ECO:0000259" key="4">
    <source>
        <dbReference type="Pfam" id="PF00669"/>
    </source>
</evidence>
<name>A0A327Y0M3_9RHOB</name>
<dbReference type="PANTHER" id="PTHR42792">
    <property type="entry name" value="FLAGELLIN"/>
    <property type="match status" value="1"/>
</dbReference>
<dbReference type="GO" id="GO:0005576">
    <property type="term" value="C:extracellular region"/>
    <property type="evidence" value="ECO:0007669"/>
    <property type="project" value="UniProtKB-SubCell"/>
</dbReference>
<feature type="domain" description="Flagellin C-terminal" evidence="5">
    <location>
        <begin position="359"/>
        <end position="443"/>
    </location>
</feature>
<feature type="domain" description="Flagellin N-terminal" evidence="4">
    <location>
        <begin position="4"/>
        <end position="137"/>
    </location>
</feature>
<evidence type="ECO:0000259" key="5">
    <source>
        <dbReference type="Pfam" id="PF00700"/>
    </source>
</evidence>
<proteinExistence type="inferred from homology"/>
<evidence type="ECO:0000256" key="1">
    <source>
        <dbReference type="ARBA" id="ARBA00005709"/>
    </source>
</evidence>
<evidence type="ECO:0000313" key="6">
    <source>
        <dbReference type="EMBL" id="RAK13987.1"/>
    </source>
</evidence>
<dbReference type="InterPro" id="IPR046358">
    <property type="entry name" value="Flagellin_C"/>
</dbReference>
<evidence type="ECO:0000313" key="7">
    <source>
        <dbReference type="Proteomes" id="UP000249165"/>
    </source>
</evidence>
<keyword evidence="7" id="KW-1185">Reference proteome</keyword>
<gene>
    <name evidence="6" type="ORF">ATI53_103115</name>
</gene>
<dbReference type="PANTHER" id="PTHR42792:SF2">
    <property type="entry name" value="FLAGELLIN"/>
    <property type="match status" value="1"/>
</dbReference>
<dbReference type="AlphaFoldDB" id="A0A327Y0M3"/>
<keyword evidence="2 3" id="KW-0975">Bacterial flagellum</keyword>
<keyword evidence="6" id="KW-0966">Cell projection</keyword>
<evidence type="ECO:0000256" key="2">
    <source>
        <dbReference type="ARBA" id="ARBA00023143"/>
    </source>
</evidence>
<keyword evidence="6" id="KW-0282">Flagellum</keyword>
<dbReference type="RefSeq" id="WP_009503995.1">
    <property type="nucleotide sequence ID" value="NZ_LIGK01000031.1"/>
</dbReference>
<dbReference type="GO" id="GO:0009288">
    <property type="term" value="C:bacterial-type flagellum"/>
    <property type="evidence" value="ECO:0007669"/>
    <property type="project" value="UniProtKB-SubCell"/>
</dbReference>
<dbReference type="Pfam" id="PF00669">
    <property type="entry name" value="Flagellin_N"/>
    <property type="match status" value="1"/>
</dbReference>
<dbReference type="InterPro" id="IPR001492">
    <property type="entry name" value="Flagellin"/>
</dbReference>
<reference evidence="6 7" key="1">
    <citation type="submission" date="2018-06" db="EMBL/GenBank/DDBJ databases">
        <title>Genomic Encyclopedia of Archaeal and Bacterial Type Strains, Phase II (KMG-II): from individual species to whole genera.</title>
        <authorList>
            <person name="Goeker M."/>
        </authorList>
    </citation>
    <scope>NUCLEOTIDE SEQUENCE [LARGE SCALE GENOMIC DNA]</scope>
    <source>
        <strain evidence="6 7">DSM 22011</strain>
    </source>
</reference>
<dbReference type="Pfam" id="PF00700">
    <property type="entry name" value="Flagellin_C"/>
    <property type="match status" value="1"/>
</dbReference>
<dbReference type="Gene3D" id="1.20.1330.10">
    <property type="entry name" value="f41 fragment of flagellin, N-terminal domain"/>
    <property type="match status" value="2"/>
</dbReference>
<comment type="subcellular location">
    <subcellularLocation>
        <location evidence="3">Secreted</location>
    </subcellularLocation>
    <subcellularLocation>
        <location evidence="3">Bacterial flagellum</location>
    </subcellularLocation>
</comment>
<dbReference type="Proteomes" id="UP000249165">
    <property type="component" value="Unassembled WGS sequence"/>
</dbReference>
<organism evidence="6 7">
    <name type="scientific">Salipiger aestuarii</name>
    <dbReference type="NCBI Taxonomy" id="568098"/>
    <lineage>
        <taxon>Bacteria</taxon>
        <taxon>Pseudomonadati</taxon>
        <taxon>Pseudomonadota</taxon>
        <taxon>Alphaproteobacteria</taxon>
        <taxon>Rhodobacterales</taxon>
        <taxon>Roseobacteraceae</taxon>
        <taxon>Salipiger</taxon>
    </lineage>
</organism>
<dbReference type="EMBL" id="QLMG01000031">
    <property type="protein sequence ID" value="RAK13987.1"/>
    <property type="molecule type" value="Genomic_DNA"/>
</dbReference>
<comment type="function">
    <text evidence="3">Flagellin is the subunit protein which polymerizes to form the filaments of bacterial flagella.</text>
</comment>
<comment type="similarity">
    <text evidence="1 3">Belongs to the bacterial flagellin family.</text>
</comment>
<dbReference type="InterPro" id="IPR001029">
    <property type="entry name" value="Flagellin_N"/>
</dbReference>